<dbReference type="Proteomes" id="UP000237000">
    <property type="component" value="Unassembled WGS sequence"/>
</dbReference>
<keyword evidence="2" id="KW-1185">Reference proteome</keyword>
<comment type="caution">
    <text evidence="1">The sequence shown here is derived from an EMBL/GenBank/DDBJ whole genome shotgun (WGS) entry which is preliminary data.</text>
</comment>
<dbReference type="AlphaFoldDB" id="A0A2P5EFS1"/>
<evidence type="ECO:0000313" key="2">
    <source>
        <dbReference type="Proteomes" id="UP000237000"/>
    </source>
</evidence>
<evidence type="ECO:0000313" key="1">
    <source>
        <dbReference type="EMBL" id="PON84393.1"/>
    </source>
</evidence>
<organism evidence="1 2">
    <name type="scientific">Trema orientale</name>
    <name type="common">Charcoal tree</name>
    <name type="synonym">Celtis orientalis</name>
    <dbReference type="NCBI Taxonomy" id="63057"/>
    <lineage>
        <taxon>Eukaryota</taxon>
        <taxon>Viridiplantae</taxon>
        <taxon>Streptophyta</taxon>
        <taxon>Embryophyta</taxon>
        <taxon>Tracheophyta</taxon>
        <taxon>Spermatophyta</taxon>
        <taxon>Magnoliopsida</taxon>
        <taxon>eudicotyledons</taxon>
        <taxon>Gunneridae</taxon>
        <taxon>Pentapetalae</taxon>
        <taxon>rosids</taxon>
        <taxon>fabids</taxon>
        <taxon>Rosales</taxon>
        <taxon>Cannabaceae</taxon>
        <taxon>Trema</taxon>
    </lineage>
</organism>
<accession>A0A2P5EFS1</accession>
<sequence length="104" mass="12032">MFLVGFRPMSMQEISNPARKAPRTVAHQFYLFKFINRTLHLMQGMSPLRNLLISNKDTHSFLPVDVSNYPLNLPGTIKINTKIKEKTVLLGLDCQRHTYTQSRD</sequence>
<gene>
    <name evidence="1" type="ORF">TorRG33x02_198530</name>
</gene>
<protein>
    <submittedName>
        <fullName evidence="1">Uncharacterized protein</fullName>
    </submittedName>
</protein>
<dbReference type="EMBL" id="JXTC01000163">
    <property type="protein sequence ID" value="PON84393.1"/>
    <property type="molecule type" value="Genomic_DNA"/>
</dbReference>
<proteinExistence type="predicted"/>
<reference evidence="2" key="1">
    <citation type="submission" date="2016-06" db="EMBL/GenBank/DDBJ databases">
        <title>Parallel loss of symbiosis genes in relatives of nitrogen-fixing non-legume Parasponia.</title>
        <authorList>
            <person name="Van Velzen R."/>
            <person name="Holmer R."/>
            <person name="Bu F."/>
            <person name="Rutten L."/>
            <person name="Van Zeijl A."/>
            <person name="Liu W."/>
            <person name="Santuari L."/>
            <person name="Cao Q."/>
            <person name="Sharma T."/>
            <person name="Shen D."/>
            <person name="Roswanjaya Y."/>
            <person name="Wardhani T."/>
            <person name="Kalhor M.S."/>
            <person name="Jansen J."/>
            <person name="Van den Hoogen J."/>
            <person name="Gungor B."/>
            <person name="Hartog M."/>
            <person name="Hontelez J."/>
            <person name="Verver J."/>
            <person name="Yang W.-C."/>
            <person name="Schijlen E."/>
            <person name="Repin R."/>
            <person name="Schilthuizen M."/>
            <person name="Schranz E."/>
            <person name="Heidstra R."/>
            <person name="Miyata K."/>
            <person name="Fedorova E."/>
            <person name="Kohlen W."/>
            <person name="Bisseling T."/>
            <person name="Smit S."/>
            <person name="Geurts R."/>
        </authorList>
    </citation>
    <scope>NUCLEOTIDE SEQUENCE [LARGE SCALE GENOMIC DNA]</scope>
    <source>
        <strain evidence="2">cv. RG33-2</strain>
    </source>
</reference>
<dbReference type="InParanoid" id="A0A2P5EFS1"/>
<name>A0A2P5EFS1_TREOI</name>